<organism evidence="1 2">
    <name type="scientific">Prevotella lacticifex</name>
    <dbReference type="NCBI Taxonomy" id="2854755"/>
    <lineage>
        <taxon>Bacteria</taxon>
        <taxon>Pseudomonadati</taxon>
        <taxon>Bacteroidota</taxon>
        <taxon>Bacteroidia</taxon>
        <taxon>Bacteroidales</taxon>
        <taxon>Prevotellaceae</taxon>
        <taxon>Prevotella</taxon>
    </lineage>
</organism>
<proteinExistence type="predicted"/>
<accession>A0A9R1CXB1</accession>
<dbReference type="SUPFAM" id="SSF48452">
    <property type="entry name" value="TPR-like"/>
    <property type="match status" value="1"/>
</dbReference>
<dbReference type="Proteomes" id="UP000825483">
    <property type="component" value="Unassembled WGS sequence"/>
</dbReference>
<dbReference type="EMBL" id="BPUB01000001">
    <property type="protein sequence ID" value="GJG57813.1"/>
    <property type="molecule type" value="Genomic_DNA"/>
</dbReference>
<dbReference type="Gene3D" id="1.25.40.10">
    <property type="entry name" value="Tetratricopeptide repeat domain"/>
    <property type="match status" value="1"/>
</dbReference>
<dbReference type="InterPro" id="IPR011990">
    <property type="entry name" value="TPR-like_helical_dom_sf"/>
</dbReference>
<protein>
    <recommendedName>
        <fullName evidence="3">Tetratricopeptide repeat protein</fullName>
    </recommendedName>
</protein>
<evidence type="ECO:0000313" key="1">
    <source>
        <dbReference type="EMBL" id="GJG57813.1"/>
    </source>
</evidence>
<name>A0A9R1CXB1_9BACT</name>
<evidence type="ECO:0008006" key="3">
    <source>
        <dbReference type="Google" id="ProtNLM"/>
    </source>
</evidence>
<evidence type="ECO:0000313" key="2">
    <source>
        <dbReference type="Proteomes" id="UP000825483"/>
    </source>
</evidence>
<comment type="caution">
    <text evidence="1">The sequence shown here is derived from an EMBL/GenBank/DDBJ whole genome shotgun (WGS) entry which is preliminary data.</text>
</comment>
<reference evidence="1" key="1">
    <citation type="journal article" date="2022" name="Int. J. Syst. Evol. Microbiol.">
        <title>Prevotella lacticifex sp. nov., isolated from the rumen of cows.</title>
        <authorList>
            <person name="Shinkai T."/>
            <person name="Ikeyama N."/>
            <person name="Kumagai M."/>
            <person name="Ohmori H."/>
            <person name="Sakamoto M."/>
            <person name="Ohkuma M."/>
            <person name="Mitsumori M."/>
        </authorList>
    </citation>
    <scope>NUCLEOTIDE SEQUENCE</scope>
    <source>
        <strain evidence="1">R5076</strain>
    </source>
</reference>
<keyword evidence="2" id="KW-1185">Reference proteome</keyword>
<sequence>MEERDVFNLALCYCYSKEYNKALMYCQQWMGTYKETTPSHEPDVCYFMGISYMGLKSHYDADTWFAKAIRLISIDAVERTSREDANTLSYYYNQKAVNYLEGNAYENSVEAFDIATQYRMRYLGVNAEDLCAGRIKDERIGIWLYSISKMQAVYFHNDAKSERYAILAALCGNQEAIAFCEHFKLDYSPRL</sequence>
<gene>
    <name evidence="1" type="ORF">PRLR5076_06640</name>
</gene>
<dbReference type="AlphaFoldDB" id="A0A9R1CXB1"/>